<feature type="signal peptide" evidence="1">
    <location>
        <begin position="1"/>
        <end position="19"/>
    </location>
</feature>
<name>A0A8J3JQB0_9ACTN</name>
<comment type="caution">
    <text evidence="2">The sequence shown here is derived from an EMBL/GenBank/DDBJ whole genome shotgun (WGS) entry which is preliminary data.</text>
</comment>
<dbReference type="Proteomes" id="UP000601223">
    <property type="component" value="Unassembled WGS sequence"/>
</dbReference>
<sequence>MRGAFALATVMMLSGVACAAQSTQARTTPAQGVVASATEVAQGPDIVHFQGVRDVRFGASRAELGSRLDTSRAGCSSQVSGMPQGNLVFAADDRLVMMWFDAPLHTPEGVSTGSTLQDVRAAYPGAQVLTAPAGSHRFDGLLITQGDRGYLFLHDGVTVQKAVAGYGDYLTRLFNTGFGSC</sequence>
<protein>
    <submittedName>
        <fullName evidence="2">Uncharacterized protein</fullName>
    </submittedName>
</protein>
<evidence type="ECO:0000256" key="1">
    <source>
        <dbReference type="SAM" id="SignalP"/>
    </source>
</evidence>
<dbReference type="AlphaFoldDB" id="A0A8J3JQB0"/>
<accession>A0A8J3JQB0</accession>
<dbReference type="EMBL" id="BONF01000012">
    <property type="protein sequence ID" value="GIF81309.1"/>
    <property type="molecule type" value="Genomic_DNA"/>
</dbReference>
<keyword evidence="3" id="KW-1185">Reference proteome</keyword>
<evidence type="ECO:0000313" key="2">
    <source>
        <dbReference type="EMBL" id="GIF81309.1"/>
    </source>
</evidence>
<proteinExistence type="predicted"/>
<evidence type="ECO:0000313" key="3">
    <source>
        <dbReference type="Proteomes" id="UP000601223"/>
    </source>
</evidence>
<gene>
    <name evidence="2" type="ORF">Cba03nite_26580</name>
</gene>
<keyword evidence="1" id="KW-0732">Signal</keyword>
<organism evidence="2 3">
    <name type="scientific">Catellatospora bangladeshensis</name>
    <dbReference type="NCBI Taxonomy" id="310355"/>
    <lineage>
        <taxon>Bacteria</taxon>
        <taxon>Bacillati</taxon>
        <taxon>Actinomycetota</taxon>
        <taxon>Actinomycetes</taxon>
        <taxon>Micromonosporales</taxon>
        <taxon>Micromonosporaceae</taxon>
        <taxon>Catellatospora</taxon>
    </lineage>
</organism>
<dbReference type="PROSITE" id="PS51257">
    <property type="entry name" value="PROKAR_LIPOPROTEIN"/>
    <property type="match status" value="1"/>
</dbReference>
<dbReference type="RefSeq" id="WP_203745627.1">
    <property type="nucleotide sequence ID" value="NZ_BONF01000012.1"/>
</dbReference>
<feature type="chain" id="PRO_5035203063" evidence="1">
    <location>
        <begin position="20"/>
        <end position="181"/>
    </location>
</feature>
<reference evidence="2 3" key="1">
    <citation type="submission" date="2021-01" db="EMBL/GenBank/DDBJ databases">
        <title>Whole genome shotgun sequence of Catellatospora bangladeshensis NBRC 107357.</title>
        <authorList>
            <person name="Komaki H."/>
            <person name="Tamura T."/>
        </authorList>
    </citation>
    <scope>NUCLEOTIDE SEQUENCE [LARGE SCALE GENOMIC DNA]</scope>
    <source>
        <strain evidence="2 3">NBRC 107357</strain>
    </source>
</reference>